<gene>
    <name evidence="1" type="ORF">QGN29_01485</name>
</gene>
<dbReference type="RefSeq" id="WP_310798885.1">
    <property type="nucleotide sequence ID" value="NZ_CP123872.1"/>
</dbReference>
<keyword evidence="2" id="KW-1185">Reference proteome</keyword>
<dbReference type="Proteomes" id="UP001268683">
    <property type="component" value="Chromosome"/>
</dbReference>
<dbReference type="AlphaFoldDB" id="A0AA52H9C1"/>
<dbReference type="EMBL" id="CP123872">
    <property type="protein sequence ID" value="WND03036.1"/>
    <property type="molecule type" value="Genomic_DNA"/>
</dbReference>
<sequence>MLKYSWLPFLFFCIQLSACSETKVDTSILSLESMTVDALRKEDYTSRLQVIEEITSEGYQEFHSKDGSKAYKTYMGSYKSDELTLYTRIDIPVTPMPEGGYPVVIFAHGYVGIEAAPLYKFGYEPKSYYGAYIDRFVDAGFVVLTPGYRGHGTVKGKPAGGIEFMRDWDNGSYLSPIFYAKDVLNLLGGVHTMKAAFSEYQDLDIDLKNINLTAHSQGGDAALVALAIQADGSSMGNNFRKASIWSGTFPSRFTQAETYAPMQNSPQAFLSGDGSWTGSAVGVNGSINQDFIFAYPSEWIGTLIYKDWTWQRDTYDRLTVAESVREKYEEMYAALNAGVDTIKSADFSIEKNTDGKTIYAHDSQIADAMDNIGAFHRHDLINVPLFLHYPDRDFYSIPKWNESLCKRINKGGGQCVGYQYGGNTHSMKLSKHKWFSPEGSREGFDIMIARDIEKFKSN</sequence>
<accession>A0AA52H9C1</accession>
<dbReference type="SUPFAM" id="SSF53474">
    <property type="entry name" value="alpha/beta-Hydrolases"/>
    <property type="match status" value="1"/>
</dbReference>
<reference evidence="1" key="1">
    <citation type="submission" date="2023-04" db="EMBL/GenBank/DDBJ databases">
        <title>Complete genome sequence of Temperatibacter marinus.</title>
        <authorList>
            <person name="Rong J.-C."/>
            <person name="Yi M.-L."/>
            <person name="Zhao Q."/>
        </authorList>
    </citation>
    <scope>NUCLEOTIDE SEQUENCE</scope>
    <source>
        <strain evidence="1">NBRC 110045</strain>
    </source>
</reference>
<dbReference type="Gene3D" id="3.40.50.1820">
    <property type="entry name" value="alpha/beta hydrolase"/>
    <property type="match status" value="1"/>
</dbReference>
<protein>
    <submittedName>
        <fullName evidence="1">Uncharacterized protein</fullName>
    </submittedName>
</protein>
<name>A0AA52H9C1_9PROT</name>
<evidence type="ECO:0000313" key="1">
    <source>
        <dbReference type="EMBL" id="WND03036.1"/>
    </source>
</evidence>
<organism evidence="1 2">
    <name type="scientific">Temperatibacter marinus</name>
    <dbReference type="NCBI Taxonomy" id="1456591"/>
    <lineage>
        <taxon>Bacteria</taxon>
        <taxon>Pseudomonadati</taxon>
        <taxon>Pseudomonadota</taxon>
        <taxon>Alphaproteobacteria</taxon>
        <taxon>Kordiimonadales</taxon>
        <taxon>Temperatibacteraceae</taxon>
        <taxon>Temperatibacter</taxon>
    </lineage>
</organism>
<proteinExistence type="predicted"/>
<dbReference type="KEGG" id="tmk:QGN29_01485"/>
<dbReference type="InterPro" id="IPR029058">
    <property type="entry name" value="AB_hydrolase_fold"/>
</dbReference>
<evidence type="ECO:0000313" key="2">
    <source>
        <dbReference type="Proteomes" id="UP001268683"/>
    </source>
</evidence>